<evidence type="ECO:0000256" key="1">
    <source>
        <dbReference type="SAM" id="SignalP"/>
    </source>
</evidence>
<evidence type="ECO:0000313" key="2">
    <source>
        <dbReference type="EMBL" id="CAG2057292.1"/>
    </source>
</evidence>
<feature type="signal peptide" evidence="1">
    <location>
        <begin position="1"/>
        <end position="18"/>
    </location>
</feature>
<dbReference type="Proteomes" id="UP001153148">
    <property type="component" value="Unassembled WGS sequence"/>
</dbReference>
<gene>
    <name evidence="2" type="ORF">TPAB3V08_LOCUS4271</name>
</gene>
<feature type="chain" id="PRO_5045940627" evidence="1">
    <location>
        <begin position="19"/>
        <end position="262"/>
    </location>
</feature>
<name>A0ABN7NN60_TIMPD</name>
<keyword evidence="3" id="KW-1185">Reference proteome</keyword>
<comment type="caution">
    <text evidence="2">The sequence shown here is derived from an EMBL/GenBank/DDBJ whole genome shotgun (WGS) entry which is preliminary data.</text>
</comment>
<protein>
    <submittedName>
        <fullName evidence="2">Uncharacterized protein</fullName>
    </submittedName>
</protein>
<sequence>MLSWIVAILFLSLPLTSQFQKRKEDLQDKRGVPEFAWRKIVKSFEKNHPQYIRLGSNPNLSVIGSLVNCEIDALGHAATDVGVSHVETPWREKNWDLTDFRLRLDDFQSGIVVLATDVNDKKMYLFQDVSGHNKIPRKASFPSLDDIDNRINENYTVINFQHKEKITEKHQDDSETGFSGDFIGEQKDYRYVINDTAVQSDYLNKPTSLENYFDRSNSLLSYRNTADDYDKIVFPLHYEGLHQKEIMKKVAFLVPALHYKEK</sequence>
<dbReference type="EMBL" id="CAJPIN010005163">
    <property type="protein sequence ID" value="CAG2057292.1"/>
    <property type="molecule type" value="Genomic_DNA"/>
</dbReference>
<reference evidence="2" key="1">
    <citation type="submission" date="2021-03" db="EMBL/GenBank/DDBJ databases">
        <authorList>
            <person name="Tran Van P."/>
        </authorList>
    </citation>
    <scope>NUCLEOTIDE SEQUENCE</scope>
</reference>
<accession>A0ABN7NN60</accession>
<keyword evidence="1" id="KW-0732">Signal</keyword>
<proteinExistence type="predicted"/>
<organism evidence="2 3">
    <name type="scientific">Timema podura</name>
    <name type="common">Walking stick</name>
    <dbReference type="NCBI Taxonomy" id="61482"/>
    <lineage>
        <taxon>Eukaryota</taxon>
        <taxon>Metazoa</taxon>
        <taxon>Ecdysozoa</taxon>
        <taxon>Arthropoda</taxon>
        <taxon>Hexapoda</taxon>
        <taxon>Insecta</taxon>
        <taxon>Pterygota</taxon>
        <taxon>Neoptera</taxon>
        <taxon>Polyneoptera</taxon>
        <taxon>Phasmatodea</taxon>
        <taxon>Timematodea</taxon>
        <taxon>Timematoidea</taxon>
        <taxon>Timematidae</taxon>
        <taxon>Timema</taxon>
    </lineage>
</organism>
<evidence type="ECO:0000313" key="3">
    <source>
        <dbReference type="Proteomes" id="UP001153148"/>
    </source>
</evidence>